<organism evidence="1 2">
    <name type="scientific">Mesotoga infera</name>
    <dbReference type="NCBI Taxonomy" id="1236046"/>
    <lineage>
        <taxon>Bacteria</taxon>
        <taxon>Thermotogati</taxon>
        <taxon>Thermotogota</taxon>
        <taxon>Thermotogae</taxon>
        <taxon>Kosmotogales</taxon>
        <taxon>Kosmotogaceae</taxon>
        <taxon>Mesotoga</taxon>
    </lineage>
</organism>
<accession>A0A7Z7LDJ7</accession>
<dbReference type="KEGG" id="minf:MESINF_0585"/>
<evidence type="ECO:0008006" key="3">
    <source>
        <dbReference type="Google" id="ProtNLM"/>
    </source>
</evidence>
<dbReference type="Proteomes" id="UP000250796">
    <property type="component" value="Chromosome MESINF"/>
</dbReference>
<keyword evidence="2" id="KW-1185">Reference proteome</keyword>
<reference evidence="1 2" key="1">
    <citation type="submission" date="2017-01" db="EMBL/GenBank/DDBJ databases">
        <authorList>
            <person name="Erauso G."/>
        </authorList>
    </citation>
    <scope>NUCLEOTIDE SEQUENCE [LARGE SCALE GENOMIC DNA]</scope>
    <source>
        <strain evidence="1">MESINF1</strain>
    </source>
</reference>
<dbReference type="PANTHER" id="PTHR31497:SF0">
    <property type="entry name" value="AUTOCRINE PROLIFERATION REPRESSOR PROTEIN A"/>
    <property type="match status" value="1"/>
</dbReference>
<dbReference type="InterPro" id="IPR029058">
    <property type="entry name" value="AB_hydrolase_fold"/>
</dbReference>
<dbReference type="Pfam" id="PF10142">
    <property type="entry name" value="PhoPQ_related"/>
    <property type="match status" value="1"/>
</dbReference>
<proteinExistence type="predicted"/>
<evidence type="ECO:0000313" key="2">
    <source>
        <dbReference type="Proteomes" id="UP000250796"/>
    </source>
</evidence>
<dbReference type="Gene3D" id="3.40.50.1820">
    <property type="entry name" value="alpha/beta hydrolase"/>
    <property type="match status" value="1"/>
</dbReference>
<gene>
    <name evidence="1" type="ORF">MESINF_0585</name>
</gene>
<dbReference type="EMBL" id="LS974202">
    <property type="protein sequence ID" value="SSC12034.1"/>
    <property type="molecule type" value="Genomic_DNA"/>
</dbReference>
<dbReference type="InterPro" id="IPR009199">
    <property type="entry name" value="PhoPQ-act_pathogen-rel_PqaA"/>
</dbReference>
<dbReference type="AlphaFoldDB" id="A0A7Z7LDJ7"/>
<protein>
    <recommendedName>
        <fullName evidence="3">Phenylacetic acid degradation protein</fullName>
    </recommendedName>
</protein>
<sequence length="445" mass="50585">MIGYATPPILYWRLSIVIRSKIGYLFLFLFLLPATFSCAVNLRELVYEESLPETLAEAGARVVDTPSAGLIRIETLLFTPFTWQGIEWQNHLLIIRPPSVQSRVALIFITGDYSYSEDELAVFRLMALQNRAYVAVLFDVPNQPLFGGKREDWLISHTFLEFLRTGDPRWPALVPMVESTVVSMNLIQDYATSSGDSVEGFVLSGGSKRGWTTWLTAAIDERVEGIVPIAYDNLNLVDQMRHQIEFWGSFSRSIREYVDSGILNDFDDPNKRELLELVDPFTYRDSLDLPKLIVVGTNDPYWPVDAANLYIYDLPGYSGMVYAPNAGHGTEVYRVTQAIQGMISHLNTGLELPSIEIFLEETASNVKVRFNVDERDSRLVELRFFHSLSTVRDFRKAFFEYKTIGKEEEITVDKVSFNAFYIEGVFTFNGKELLISTPVKVIEAP</sequence>
<dbReference type="PANTHER" id="PTHR31497">
    <property type="entry name" value="AUTOCRINE PROLIFERATION REPRESSOR PROTEIN A"/>
    <property type="match status" value="1"/>
</dbReference>
<name>A0A7Z7LDJ7_9BACT</name>
<dbReference type="SUPFAM" id="SSF53474">
    <property type="entry name" value="alpha/beta-Hydrolases"/>
    <property type="match status" value="1"/>
</dbReference>
<evidence type="ECO:0000313" key="1">
    <source>
        <dbReference type="EMBL" id="SSC12034.1"/>
    </source>
</evidence>